<dbReference type="InterPro" id="IPR000276">
    <property type="entry name" value="GPCR_Rhodpsn"/>
</dbReference>
<name>A0A8E0VNZ8_9TREM</name>
<dbReference type="Gene3D" id="1.20.1070.10">
    <property type="entry name" value="Rhodopsin 7-helix transmembrane proteins"/>
    <property type="match status" value="1"/>
</dbReference>
<dbReference type="AlphaFoldDB" id="A0A8E0VNZ8"/>
<dbReference type="EMBL" id="LUCM01000868">
    <property type="protein sequence ID" value="KAA0199881.1"/>
    <property type="molecule type" value="Genomic_DNA"/>
</dbReference>
<dbReference type="PROSITE" id="PS50262">
    <property type="entry name" value="G_PROTEIN_RECEP_F1_2"/>
    <property type="match status" value="1"/>
</dbReference>
<dbReference type="InterPro" id="IPR017452">
    <property type="entry name" value="GPCR_Rhodpsn_7TM"/>
</dbReference>
<dbReference type="SUPFAM" id="SSF81321">
    <property type="entry name" value="Family A G protein-coupled receptor-like"/>
    <property type="match status" value="1"/>
</dbReference>
<protein>
    <submittedName>
        <fullName evidence="8">Dro/myosuppressin receptor</fullName>
    </submittedName>
</protein>
<evidence type="ECO:0000256" key="4">
    <source>
        <dbReference type="ARBA" id="ARBA00023136"/>
    </source>
</evidence>
<evidence type="ECO:0000256" key="5">
    <source>
        <dbReference type="SAM" id="MobiDB-lite"/>
    </source>
</evidence>
<feature type="transmembrane region" description="Helical" evidence="6">
    <location>
        <begin position="168"/>
        <end position="192"/>
    </location>
</feature>
<organism evidence="8 9">
    <name type="scientific">Fasciolopsis buskii</name>
    <dbReference type="NCBI Taxonomy" id="27845"/>
    <lineage>
        <taxon>Eukaryota</taxon>
        <taxon>Metazoa</taxon>
        <taxon>Spiralia</taxon>
        <taxon>Lophotrochozoa</taxon>
        <taxon>Platyhelminthes</taxon>
        <taxon>Trematoda</taxon>
        <taxon>Digenea</taxon>
        <taxon>Plagiorchiida</taxon>
        <taxon>Echinostomata</taxon>
        <taxon>Echinostomatoidea</taxon>
        <taxon>Fasciolidae</taxon>
        <taxon>Fasciolopsis</taxon>
    </lineage>
</organism>
<evidence type="ECO:0000256" key="3">
    <source>
        <dbReference type="ARBA" id="ARBA00022989"/>
    </source>
</evidence>
<dbReference type="Pfam" id="PF00001">
    <property type="entry name" value="7tm_1"/>
    <property type="match status" value="1"/>
</dbReference>
<dbReference type="PANTHER" id="PTHR46273:SF4">
    <property type="entry name" value="AT19640P"/>
    <property type="match status" value="1"/>
</dbReference>
<feature type="compositionally biased region" description="Polar residues" evidence="5">
    <location>
        <begin position="315"/>
        <end position="328"/>
    </location>
</feature>
<evidence type="ECO:0000256" key="2">
    <source>
        <dbReference type="ARBA" id="ARBA00022692"/>
    </source>
</evidence>
<dbReference type="GO" id="GO:0005886">
    <property type="term" value="C:plasma membrane"/>
    <property type="evidence" value="ECO:0007669"/>
    <property type="project" value="TreeGrafter"/>
</dbReference>
<feature type="compositionally biased region" description="Polar residues" evidence="5">
    <location>
        <begin position="275"/>
        <end position="286"/>
    </location>
</feature>
<feature type="region of interest" description="Disordered" evidence="5">
    <location>
        <begin position="420"/>
        <end position="443"/>
    </location>
</feature>
<evidence type="ECO:0000256" key="1">
    <source>
        <dbReference type="ARBA" id="ARBA00004370"/>
    </source>
</evidence>
<feature type="transmembrane region" description="Helical" evidence="6">
    <location>
        <begin position="222"/>
        <end position="249"/>
    </location>
</feature>
<feature type="domain" description="G-protein coupled receptors family 1 profile" evidence="7">
    <location>
        <begin position="64"/>
        <end position="397"/>
    </location>
</feature>
<feature type="compositionally biased region" description="Low complexity" evidence="5">
    <location>
        <begin position="296"/>
        <end position="307"/>
    </location>
</feature>
<feature type="transmembrane region" description="Helical" evidence="6">
    <location>
        <begin position="341"/>
        <end position="366"/>
    </location>
</feature>
<dbReference type="GO" id="GO:0008528">
    <property type="term" value="F:G protein-coupled peptide receptor activity"/>
    <property type="evidence" value="ECO:0007669"/>
    <property type="project" value="TreeGrafter"/>
</dbReference>
<dbReference type="PRINTS" id="PR00237">
    <property type="entry name" value="GPCRRHODOPSN"/>
</dbReference>
<sequence length="443" mass="49766">MEPTPIMIGQQWNHSLGSEFLLSLPPHTDTIECVPIPPLESFGRGYGKIHGFVALILCPLGVISNIFNVIVLNQPSMISPINFLLTALAISDGLLMISYVPFAAYFLVGRHMTAASYDWCVFLLIHINLQNLLHSTSSNIVVVLASFRVLYVRYLVKCQELCSMRRAQIALLIVLIVSTILTIPCAVSHHIIQRDADGPDPIDPYTAYMVTYIDNPLLIGYLYWNTAIFIKLLPLIALTMLSLIIITTIKKRNAKMRRLKAPRIYSSILSETNTAASSNGRKSSLQPEPDTDIPERTLLSTLSNNLRNPDDSIKRTSSVLSSRQTGSTLERDKAETRMTRLLLTVVLIFMITLLPQAILLFLNGFLGHCFTENVYNQLGDFTDLLTIMNNGINFVLYCAMSQQFRTTFFQLFCRWSDRADQRGGSVSSRSSKSQSFRSSSRRR</sequence>
<keyword evidence="4 6" id="KW-0472">Membrane</keyword>
<accession>A0A8E0VNZ8</accession>
<dbReference type="InterPro" id="IPR053219">
    <property type="entry name" value="GPCR_Dmsr-1"/>
</dbReference>
<feature type="transmembrane region" description="Helical" evidence="6">
    <location>
        <begin position="52"/>
        <end position="71"/>
    </location>
</feature>
<evidence type="ECO:0000259" key="7">
    <source>
        <dbReference type="PROSITE" id="PS50262"/>
    </source>
</evidence>
<keyword evidence="3 6" id="KW-1133">Transmembrane helix</keyword>
<comment type="caution">
    <text evidence="8">The sequence shown here is derived from an EMBL/GenBank/DDBJ whole genome shotgun (WGS) entry which is preliminary data.</text>
</comment>
<evidence type="ECO:0000313" key="8">
    <source>
        <dbReference type="EMBL" id="KAA0199881.1"/>
    </source>
</evidence>
<dbReference type="Proteomes" id="UP000728185">
    <property type="component" value="Unassembled WGS sequence"/>
</dbReference>
<comment type="subcellular location">
    <subcellularLocation>
        <location evidence="1">Membrane</location>
    </subcellularLocation>
</comment>
<keyword evidence="2 6" id="KW-0812">Transmembrane</keyword>
<proteinExistence type="predicted"/>
<evidence type="ECO:0000313" key="9">
    <source>
        <dbReference type="Proteomes" id="UP000728185"/>
    </source>
</evidence>
<dbReference type="CDD" id="cd14978">
    <property type="entry name" value="7tmA_FMRFamide_R-like"/>
    <property type="match status" value="1"/>
</dbReference>
<feature type="transmembrane region" description="Helical" evidence="6">
    <location>
        <begin position="83"/>
        <end position="108"/>
    </location>
</feature>
<reference evidence="8" key="1">
    <citation type="submission" date="2019-05" db="EMBL/GenBank/DDBJ databases">
        <title>Annotation for the trematode Fasciolopsis buski.</title>
        <authorList>
            <person name="Choi Y.-J."/>
        </authorList>
    </citation>
    <scope>NUCLEOTIDE SEQUENCE</scope>
    <source>
        <strain evidence="8">HT</strain>
        <tissue evidence="8">Whole worm</tissue>
    </source>
</reference>
<gene>
    <name evidence="8" type="ORF">FBUS_02714</name>
</gene>
<keyword evidence="9" id="KW-1185">Reference proteome</keyword>
<feature type="region of interest" description="Disordered" evidence="5">
    <location>
        <begin position="275"/>
        <end position="331"/>
    </location>
</feature>
<dbReference type="PANTHER" id="PTHR46273">
    <property type="entry name" value="MYOSUPPRESSIN RECEPTOR 1, ISOFORM B-RELATED"/>
    <property type="match status" value="1"/>
</dbReference>
<feature type="compositionally biased region" description="Low complexity" evidence="5">
    <location>
        <begin position="425"/>
        <end position="443"/>
    </location>
</feature>
<keyword evidence="8" id="KW-0675">Receptor</keyword>
<dbReference type="OrthoDB" id="5864054at2759"/>
<evidence type="ECO:0000256" key="6">
    <source>
        <dbReference type="SAM" id="Phobius"/>
    </source>
</evidence>